<dbReference type="RefSeq" id="WP_344448990.1">
    <property type="nucleotide sequence ID" value="NZ_BAAATZ010000003.1"/>
</dbReference>
<sequence length="271" mass="29080">MKLDKAEKKDLPETGEDRPAETAETVEEIDGQLSLIGDEEAPAESEKSDGADEASEDSEDSAALEDAEDAEDSETEIDEAPGAKKDRKPRKVGLAKKSGQGGRKKSLKPPKVRTGAPLWSVIVMAVVVVALAVGTFVLRGGSGERLSKDEVDKAVRTAAATAQHISSWDYRTIESDTKQVLGESTGDFREAYEKSAAKLLADAPAQQAVTVGLTSKAGVESVNKGQVKVLVFLNQQTTKKDADAHIEQHRLRLTMVQKDGEWLVSKLDILG</sequence>
<keyword evidence="4" id="KW-0812">Transmembrane</keyword>
<keyword evidence="4" id="KW-1133">Transmembrane helix</keyword>
<evidence type="ECO:0000256" key="3">
    <source>
        <dbReference type="SAM" id="MobiDB-lite"/>
    </source>
</evidence>
<accession>A0ABN3TYC0</accession>
<protein>
    <recommendedName>
        <fullName evidence="7">Mce-associated membrane protein</fullName>
    </recommendedName>
</protein>
<keyword evidence="6" id="KW-1185">Reference proteome</keyword>
<feature type="compositionally biased region" description="Basic residues" evidence="3">
    <location>
        <begin position="85"/>
        <end position="94"/>
    </location>
</feature>
<comment type="caution">
    <text evidence="5">The sequence shown here is derived from an EMBL/GenBank/DDBJ whole genome shotgun (WGS) entry which is preliminary data.</text>
</comment>
<feature type="compositionally biased region" description="Basic residues" evidence="3">
    <location>
        <begin position="102"/>
        <end position="111"/>
    </location>
</feature>
<evidence type="ECO:0000256" key="4">
    <source>
        <dbReference type="SAM" id="Phobius"/>
    </source>
</evidence>
<feature type="compositionally biased region" description="Basic and acidic residues" evidence="3">
    <location>
        <begin position="1"/>
        <end position="21"/>
    </location>
</feature>
<feature type="transmembrane region" description="Helical" evidence="4">
    <location>
        <begin position="116"/>
        <end position="138"/>
    </location>
</feature>
<keyword evidence="2 4" id="KW-0472">Membrane</keyword>
<evidence type="ECO:0000256" key="2">
    <source>
        <dbReference type="ARBA" id="ARBA00023136"/>
    </source>
</evidence>
<proteinExistence type="predicted"/>
<dbReference type="PANTHER" id="PTHR37042:SF4">
    <property type="entry name" value="OUTER MEMBRANE PROTEIN RV1973"/>
    <property type="match status" value="1"/>
</dbReference>
<name>A0ABN3TYC0_9ACTN</name>
<gene>
    <name evidence="5" type="ORF">GCM10010439_10470</name>
</gene>
<feature type="region of interest" description="Disordered" evidence="3">
    <location>
        <begin position="1"/>
        <end position="111"/>
    </location>
</feature>
<organism evidence="5 6">
    <name type="scientific">Actinocorallia aurantiaca</name>
    <dbReference type="NCBI Taxonomy" id="46204"/>
    <lineage>
        <taxon>Bacteria</taxon>
        <taxon>Bacillati</taxon>
        <taxon>Actinomycetota</taxon>
        <taxon>Actinomycetes</taxon>
        <taxon>Streptosporangiales</taxon>
        <taxon>Thermomonosporaceae</taxon>
        <taxon>Actinocorallia</taxon>
    </lineage>
</organism>
<comment type="subcellular location">
    <subcellularLocation>
        <location evidence="1">Membrane</location>
    </subcellularLocation>
</comment>
<evidence type="ECO:0000313" key="6">
    <source>
        <dbReference type="Proteomes" id="UP001501842"/>
    </source>
</evidence>
<feature type="compositionally biased region" description="Acidic residues" evidence="3">
    <location>
        <begin position="51"/>
        <end position="79"/>
    </location>
</feature>
<evidence type="ECO:0008006" key="7">
    <source>
        <dbReference type="Google" id="ProtNLM"/>
    </source>
</evidence>
<dbReference type="Proteomes" id="UP001501842">
    <property type="component" value="Unassembled WGS sequence"/>
</dbReference>
<dbReference type="EMBL" id="BAAATZ010000003">
    <property type="protein sequence ID" value="GAA2721073.1"/>
    <property type="molecule type" value="Genomic_DNA"/>
</dbReference>
<dbReference type="PANTHER" id="PTHR37042">
    <property type="entry name" value="OUTER MEMBRANE PROTEIN RV1973"/>
    <property type="match status" value="1"/>
</dbReference>
<reference evidence="5 6" key="1">
    <citation type="journal article" date="2019" name="Int. J. Syst. Evol. Microbiol.">
        <title>The Global Catalogue of Microorganisms (GCM) 10K type strain sequencing project: providing services to taxonomists for standard genome sequencing and annotation.</title>
        <authorList>
            <consortium name="The Broad Institute Genomics Platform"/>
            <consortium name="The Broad Institute Genome Sequencing Center for Infectious Disease"/>
            <person name="Wu L."/>
            <person name="Ma J."/>
        </authorList>
    </citation>
    <scope>NUCLEOTIDE SEQUENCE [LARGE SCALE GENOMIC DNA]</scope>
    <source>
        <strain evidence="5 6">JCM 8201</strain>
    </source>
</reference>
<evidence type="ECO:0000256" key="1">
    <source>
        <dbReference type="ARBA" id="ARBA00004370"/>
    </source>
</evidence>
<evidence type="ECO:0000313" key="5">
    <source>
        <dbReference type="EMBL" id="GAA2721073.1"/>
    </source>
</evidence>